<dbReference type="GO" id="GO:0046657">
    <property type="term" value="P:folic acid catabolic process"/>
    <property type="evidence" value="ECO:0007669"/>
    <property type="project" value="TreeGrafter"/>
</dbReference>
<keyword evidence="3" id="KW-0378">Hydrolase</keyword>
<dbReference type="CDD" id="cd03887">
    <property type="entry name" value="M20_Acy1L2"/>
    <property type="match status" value="1"/>
</dbReference>
<dbReference type="Proteomes" id="UP000028868">
    <property type="component" value="Unassembled WGS sequence"/>
</dbReference>
<evidence type="ECO:0000256" key="1">
    <source>
        <dbReference type="PIRNR" id="PIRNR037226"/>
    </source>
</evidence>
<dbReference type="InterPro" id="IPR036264">
    <property type="entry name" value="Bact_exopeptidase_dim_dom"/>
</dbReference>
<dbReference type="InterPro" id="IPR017439">
    <property type="entry name" value="Amidohydrolase"/>
</dbReference>
<reference evidence="3 4" key="2">
    <citation type="submission" date="2014-05" db="EMBL/GenBank/DDBJ databases">
        <title>Draft genome sequence of Halobacillus karajensis HK-03.</title>
        <authorList>
            <person name="Khelaifia S."/>
            <person name="Croce O."/>
            <person name="Lagier J.C."/>
            <person name="Raoult D."/>
        </authorList>
    </citation>
    <scope>NUCLEOTIDE SEQUENCE [LARGE SCALE GENOMIC DNA]</scope>
    <source>
        <strain evidence="3 4">HD-03</strain>
    </source>
</reference>
<feature type="domain" description="Peptidase M20 dimerisation" evidence="2">
    <location>
        <begin position="181"/>
        <end position="269"/>
    </location>
</feature>
<dbReference type="Pfam" id="PF01546">
    <property type="entry name" value="Peptidase_M20"/>
    <property type="match status" value="1"/>
</dbReference>
<evidence type="ECO:0000313" key="3">
    <source>
        <dbReference type="EMBL" id="CDQ23327.1"/>
    </source>
</evidence>
<dbReference type="AlphaFoldDB" id="A0A059NZ63"/>
<dbReference type="PANTHER" id="PTHR30575:SF0">
    <property type="entry name" value="XAA-ARG DIPEPTIDASE"/>
    <property type="match status" value="1"/>
</dbReference>
<dbReference type="SUPFAM" id="SSF55031">
    <property type="entry name" value="Bacterial exopeptidase dimerisation domain"/>
    <property type="match status" value="1"/>
</dbReference>
<dbReference type="OrthoDB" id="9781032at2"/>
<dbReference type="SUPFAM" id="SSF53187">
    <property type="entry name" value="Zn-dependent exopeptidases"/>
    <property type="match status" value="1"/>
</dbReference>
<dbReference type="InterPro" id="IPR017144">
    <property type="entry name" value="Xaa-Arg_dipeptidase"/>
</dbReference>
<evidence type="ECO:0000313" key="4">
    <source>
        <dbReference type="Proteomes" id="UP000028868"/>
    </source>
</evidence>
<comment type="caution">
    <text evidence="3">The sequence shown here is derived from an EMBL/GenBank/DDBJ whole genome shotgun (WGS) entry which is preliminary data.</text>
</comment>
<sequence length="395" mass="42766">MNISRTQSLEDTLIENIKKRQNNYVETSHLIHDNPEIGNEEYFASQQLIRLLEESGFKVDTHIPEHPTAFKARKSSNKPGPIIGYLAEYDALPELGHACGHNIIGTASIAAAIAIGEVLPHTGGEVVVLGTPAEEGGPNGSAKGTFVKHGLVDELDACMMVHPLGRTSGSAPTLAVDPVDFEFFGKSAHAASNPEDGINALDAVLQLYNGLNALRQHVTDDVRIHGVILDGGSAPNIVPDYARARFYLRAATREKCDRLTNKAENIAKGAAAMTGASYKMTHIQNGVDNFKVTPRFDKVFQEKITALGENYYKDRKGLGSTDAGNISQVVPTIHPYIKIGRESLIAHTDAFREAARSPQGDEALIKGAIALAQTGLELLTHPQLLKEIHLEYQTL</sequence>
<dbReference type="EMBL" id="CCDI010000001">
    <property type="protein sequence ID" value="CDQ23327.1"/>
    <property type="molecule type" value="Genomic_DNA"/>
</dbReference>
<reference evidence="4" key="1">
    <citation type="submission" date="2014-03" db="EMBL/GenBank/DDBJ databases">
        <authorList>
            <person name="Urmite Genomes U."/>
        </authorList>
    </citation>
    <scope>NUCLEOTIDE SEQUENCE [LARGE SCALE GENOMIC DNA]</scope>
    <source>
        <strain evidence="4">HD-03</strain>
    </source>
</reference>
<dbReference type="InterPro" id="IPR052030">
    <property type="entry name" value="Peptidase_M20/M20A_hydrolases"/>
</dbReference>
<dbReference type="Gene3D" id="3.30.70.360">
    <property type="match status" value="1"/>
</dbReference>
<protein>
    <recommendedName>
        <fullName evidence="1">Peptidase M20 domain-containing protein 2</fullName>
    </recommendedName>
</protein>
<dbReference type="GO" id="GO:0016805">
    <property type="term" value="F:dipeptidase activity"/>
    <property type="evidence" value="ECO:0007669"/>
    <property type="project" value="InterPro"/>
</dbReference>
<dbReference type="PIRSF" id="PIRSF037226">
    <property type="entry name" value="Amidohydrolase_ACY1L2_prd"/>
    <property type="match status" value="1"/>
</dbReference>
<keyword evidence="4" id="KW-1185">Reference proteome</keyword>
<dbReference type="RefSeq" id="WP_035507035.1">
    <property type="nucleotide sequence ID" value="NZ_CCDH010000001.1"/>
</dbReference>
<comment type="similarity">
    <text evidence="1">Belongs to the peptidase M20A family.</text>
</comment>
<dbReference type="InterPro" id="IPR011650">
    <property type="entry name" value="Peptidase_M20_dimer"/>
</dbReference>
<dbReference type="Pfam" id="PF07687">
    <property type="entry name" value="M20_dimer"/>
    <property type="match status" value="1"/>
</dbReference>
<dbReference type="PANTHER" id="PTHR30575">
    <property type="entry name" value="PEPTIDASE M20"/>
    <property type="match status" value="1"/>
</dbReference>
<dbReference type="InterPro" id="IPR002933">
    <property type="entry name" value="Peptidase_M20"/>
</dbReference>
<dbReference type="GO" id="GO:0071713">
    <property type="term" value="F:para-aminobenzoyl-glutamate hydrolase activity"/>
    <property type="evidence" value="ECO:0007669"/>
    <property type="project" value="TreeGrafter"/>
</dbReference>
<dbReference type="Gene3D" id="3.40.630.10">
    <property type="entry name" value="Zn peptidases"/>
    <property type="match status" value="1"/>
</dbReference>
<evidence type="ECO:0000259" key="2">
    <source>
        <dbReference type="Pfam" id="PF07687"/>
    </source>
</evidence>
<dbReference type="GO" id="GO:0005737">
    <property type="term" value="C:cytoplasm"/>
    <property type="evidence" value="ECO:0007669"/>
    <property type="project" value="TreeGrafter"/>
</dbReference>
<dbReference type="FunFam" id="3.30.70.360:FF:000004">
    <property type="entry name" value="Peptidase M20 domain-containing protein 2"/>
    <property type="match status" value="1"/>
</dbReference>
<organism evidence="3 4">
    <name type="scientific">Halobacillus karajensis</name>
    <dbReference type="NCBI Taxonomy" id="195088"/>
    <lineage>
        <taxon>Bacteria</taxon>
        <taxon>Bacillati</taxon>
        <taxon>Bacillota</taxon>
        <taxon>Bacilli</taxon>
        <taxon>Bacillales</taxon>
        <taxon>Bacillaceae</taxon>
        <taxon>Halobacillus</taxon>
    </lineage>
</organism>
<dbReference type="MEROPS" id="M20.019"/>
<name>A0A059NZ63_9BACI</name>
<dbReference type="NCBIfam" id="TIGR01891">
    <property type="entry name" value="amidohydrolases"/>
    <property type="match status" value="1"/>
</dbReference>
<proteinExistence type="inferred from homology"/>
<accession>A0A059NZ63</accession>
<gene>
    <name evidence="3" type="primary">abgB</name>
    <name evidence="3" type="ORF">BN983_01553</name>
</gene>